<dbReference type="SMART" id="SM00020">
    <property type="entry name" value="Tryp_SPc"/>
    <property type="match status" value="1"/>
</dbReference>
<dbReference type="AlphaFoldDB" id="A0A3Q2FIM7"/>
<comment type="catalytic activity">
    <reaction evidence="1">
        <text>Preferential cleavage: Arg-|-Xaa, Lys-|-Xaa.</text>
        <dbReference type="EC" id="3.4.21.10"/>
    </reaction>
</comment>
<keyword evidence="5 8" id="KW-0378">Hydrolase</keyword>
<keyword evidence="11" id="KW-1185">Reference proteome</keyword>
<protein>
    <recommendedName>
        <fullName evidence="3">Acrosin</fullName>
        <ecNumber evidence="2">3.4.21.10</ecNumber>
    </recommendedName>
</protein>
<dbReference type="PROSITE" id="PS00134">
    <property type="entry name" value="TRYPSIN_HIS"/>
    <property type="match status" value="1"/>
</dbReference>
<evidence type="ECO:0000256" key="6">
    <source>
        <dbReference type="ARBA" id="ARBA00022825"/>
    </source>
</evidence>
<evidence type="ECO:0000256" key="2">
    <source>
        <dbReference type="ARBA" id="ARBA00012050"/>
    </source>
</evidence>
<keyword evidence="4 8" id="KW-0645">Protease</keyword>
<proteinExistence type="predicted"/>
<dbReference type="InterPro" id="IPR001314">
    <property type="entry name" value="Peptidase_S1A"/>
</dbReference>
<evidence type="ECO:0000256" key="7">
    <source>
        <dbReference type="ARBA" id="ARBA00023157"/>
    </source>
</evidence>
<keyword evidence="7" id="KW-1015">Disulfide bond</keyword>
<evidence type="ECO:0000256" key="5">
    <source>
        <dbReference type="ARBA" id="ARBA00022801"/>
    </source>
</evidence>
<dbReference type="CDD" id="cd00190">
    <property type="entry name" value="Tryp_SPc"/>
    <property type="match status" value="1"/>
</dbReference>
<organism evidence="10 11">
    <name type="scientific">Cyprinodon variegatus</name>
    <name type="common">Sheepshead minnow</name>
    <dbReference type="NCBI Taxonomy" id="28743"/>
    <lineage>
        <taxon>Eukaryota</taxon>
        <taxon>Metazoa</taxon>
        <taxon>Chordata</taxon>
        <taxon>Craniata</taxon>
        <taxon>Vertebrata</taxon>
        <taxon>Euteleostomi</taxon>
        <taxon>Actinopterygii</taxon>
        <taxon>Neopterygii</taxon>
        <taxon>Teleostei</taxon>
        <taxon>Neoteleostei</taxon>
        <taxon>Acanthomorphata</taxon>
        <taxon>Ovalentaria</taxon>
        <taxon>Atherinomorphae</taxon>
        <taxon>Cyprinodontiformes</taxon>
        <taxon>Cyprinodontidae</taxon>
        <taxon>Cyprinodon</taxon>
    </lineage>
</organism>
<dbReference type="GeneTree" id="ENSGT00940000162430"/>
<dbReference type="PANTHER" id="PTHR24252:SF8">
    <property type="entry name" value="ACROSIN"/>
    <property type="match status" value="1"/>
</dbReference>
<dbReference type="InterPro" id="IPR009003">
    <property type="entry name" value="Peptidase_S1_PA"/>
</dbReference>
<dbReference type="Ensembl" id="ENSCVAT00000008986.1">
    <property type="protein sequence ID" value="ENSCVAP00000004070.1"/>
    <property type="gene ID" value="ENSCVAG00000005363.1"/>
</dbReference>
<dbReference type="Pfam" id="PF00089">
    <property type="entry name" value="Trypsin"/>
    <property type="match status" value="1"/>
</dbReference>
<dbReference type="Gene3D" id="2.40.10.10">
    <property type="entry name" value="Trypsin-like serine proteases"/>
    <property type="match status" value="2"/>
</dbReference>
<keyword evidence="6 8" id="KW-0720">Serine protease</keyword>
<reference evidence="10" key="2">
    <citation type="submission" date="2025-09" db="UniProtKB">
        <authorList>
            <consortium name="Ensembl"/>
        </authorList>
    </citation>
    <scope>IDENTIFICATION</scope>
</reference>
<dbReference type="OMA" id="PLQCYSQ"/>
<name>A0A3Q2FIM7_CYPVA</name>
<accession>A0A3Q2FIM7</accession>
<evidence type="ECO:0000256" key="8">
    <source>
        <dbReference type="RuleBase" id="RU363034"/>
    </source>
</evidence>
<dbReference type="SUPFAM" id="SSF50494">
    <property type="entry name" value="Trypsin-like serine proteases"/>
    <property type="match status" value="1"/>
</dbReference>
<dbReference type="FunFam" id="2.40.10.10:FF:000003">
    <property type="entry name" value="Transmembrane serine protease 3"/>
    <property type="match status" value="1"/>
</dbReference>
<dbReference type="InterPro" id="IPR043504">
    <property type="entry name" value="Peptidase_S1_PA_chymotrypsin"/>
</dbReference>
<evidence type="ECO:0000256" key="1">
    <source>
        <dbReference type="ARBA" id="ARBA00001656"/>
    </source>
</evidence>
<dbReference type="PROSITE" id="PS50240">
    <property type="entry name" value="TRYPSIN_DOM"/>
    <property type="match status" value="1"/>
</dbReference>
<dbReference type="GO" id="GO:0004252">
    <property type="term" value="F:serine-type endopeptidase activity"/>
    <property type="evidence" value="ECO:0007669"/>
    <property type="project" value="InterPro"/>
</dbReference>
<evidence type="ECO:0000259" key="9">
    <source>
        <dbReference type="PROSITE" id="PS50240"/>
    </source>
</evidence>
<sequence length="241" mass="26579">CGQRSMVGPPGLSKIVGGREAPEGAWPWQVSIQILSSHHCGGTIINSLWILTAAHCFFLSNDYFQVVMGLNVFSTPGPHTQTRSISKIIMHEDYNEFTSDNDVALLLLSSPLNFTDHVQPCCTPHNMSHEAALNLSYCFITGWGSTYFNEPVDRLQEAEVELINRTRCNQETWYNGIITENMICAGLETGGVDTCQGDSGGPLQCYSEKENSFYVVGVTSFGEKCGLPYRPGVYSKTSRFA</sequence>
<dbReference type="InterPro" id="IPR018114">
    <property type="entry name" value="TRYPSIN_HIS"/>
</dbReference>
<reference evidence="10" key="1">
    <citation type="submission" date="2025-08" db="UniProtKB">
        <authorList>
            <consortium name="Ensembl"/>
        </authorList>
    </citation>
    <scope>IDENTIFICATION</scope>
</reference>
<dbReference type="PANTHER" id="PTHR24252">
    <property type="entry name" value="ACROSIN-RELATED"/>
    <property type="match status" value="1"/>
</dbReference>
<dbReference type="GO" id="GO:0006508">
    <property type="term" value="P:proteolysis"/>
    <property type="evidence" value="ECO:0007669"/>
    <property type="project" value="UniProtKB-KW"/>
</dbReference>
<dbReference type="InterPro" id="IPR001254">
    <property type="entry name" value="Trypsin_dom"/>
</dbReference>
<dbReference type="InterPro" id="IPR033116">
    <property type="entry name" value="TRYPSIN_SER"/>
</dbReference>
<evidence type="ECO:0000313" key="10">
    <source>
        <dbReference type="Ensembl" id="ENSCVAP00000004070.1"/>
    </source>
</evidence>
<dbReference type="PRINTS" id="PR00722">
    <property type="entry name" value="CHYMOTRYPSIN"/>
</dbReference>
<feature type="domain" description="Peptidase S1" evidence="9">
    <location>
        <begin position="15"/>
        <end position="241"/>
    </location>
</feature>
<dbReference type="PROSITE" id="PS00135">
    <property type="entry name" value="TRYPSIN_SER"/>
    <property type="match status" value="1"/>
</dbReference>
<evidence type="ECO:0000256" key="4">
    <source>
        <dbReference type="ARBA" id="ARBA00022670"/>
    </source>
</evidence>
<evidence type="ECO:0000256" key="3">
    <source>
        <dbReference type="ARBA" id="ARBA00017161"/>
    </source>
</evidence>
<dbReference type="EC" id="3.4.21.10" evidence="2"/>
<dbReference type="Proteomes" id="UP000265020">
    <property type="component" value="Unassembled WGS sequence"/>
</dbReference>
<evidence type="ECO:0000313" key="11">
    <source>
        <dbReference type="Proteomes" id="UP000265020"/>
    </source>
</evidence>